<feature type="binding site" evidence="5">
    <location>
        <position position="232"/>
    </location>
    <ligand>
        <name>isopentenyl diphosphate</name>
        <dbReference type="ChEBI" id="CHEBI:128769"/>
    </ligand>
</feature>
<feature type="binding site" evidence="5">
    <location>
        <position position="233"/>
    </location>
    <ligand>
        <name>isopentenyl diphosphate</name>
        <dbReference type="ChEBI" id="CHEBI:128769"/>
    </ligand>
</feature>
<feature type="binding site" evidence="5">
    <location>
        <position position="233"/>
    </location>
    <ligand>
        <name>(2E)-4-hydroxy-3-methylbut-2-enyl diphosphate</name>
        <dbReference type="ChEBI" id="CHEBI:128753"/>
    </ligand>
</feature>
<dbReference type="NCBIfam" id="NF002188">
    <property type="entry name" value="PRK01045.1-2"/>
    <property type="match status" value="1"/>
</dbReference>
<dbReference type="Proteomes" id="UP000267448">
    <property type="component" value="Unassembled WGS sequence"/>
</dbReference>
<feature type="binding site" evidence="5">
    <location>
        <position position="275"/>
    </location>
    <ligand>
        <name>isopentenyl diphosphate</name>
        <dbReference type="ChEBI" id="CHEBI:128769"/>
    </ligand>
</feature>
<gene>
    <name evidence="5" type="primary">ispH</name>
    <name evidence="6" type="ORF">EKG38_09145</name>
</gene>
<feature type="binding site" evidence="5">
    <location>
        <position position="80"/>
    </location>
    <ligand>
        <name>dimethylallyl diphosphate</name>
        <dbReference type="ChEBI" id="CHEBI:57623"/>
    </ligand>
</feature>
<dbReference type="PANTHER" id="PTHR30426:SF0">
    <property type="entry name" value="4-HYDROXY-3-METHYLBUT-2-ENYL DIPHOSPHATE REDUCTASE"/>
    <property type="match status" value="1"/>
</dbReference>
<keyword evidence="3 5" id="KW-0408">Iron</keyword>
<feature type="binding site" evidence="5">
    <location>
        <position position="47"/>
    </location>
    <ligand>
        <name>dimethylallyl diphosphate</name>
        <dbReference type="ChEBI" id="CHEBI:57623"/>
    </ligand>
</feature>
<feature type="binding site" evidence="5">
    <location>
        <position position="173"/>
    </location>
    <ligand>
        <name>(2E)-4-hydroxy-3-methylbut-2-enyl diphosphate</name>
        <dbReference type="ChEBI" id="CHEBI:128753"/>
    </ligand>
</feature>
<keyword evidence="7" id="KW-1185">Reference proteome</keyword>
<feature type="binding site" evidence="5">
    <location>
        <position position="231"/>
    </location>
    <ligand>
        <name>(2E)-4-hydroxy-3-methylbut-2-enyl diphosphate</name>
        <dbReference type="ChEBI" id="CHEBI:128753"/>
    </ligand>
</feature>
<feature type="binding site" evidence="5">
    <location>
        <position position="231"/>
    </location>
    <ligand>
        <name>dimethylallyl diphosphate</name>
        <dbReference type="ChEBI" id="CHEBI:57623"/>
    </ligand>
</feature>
<dbReference type="GO" id="GO:0050992">
    <property type="term" value="P:dimethylallyl diphosphate biosynthetic process"/>
    <property type="evidence" value="ECO:0007669"/>
    <property type="project" value="UniProtKB-UniRule"/>
</dbReference>
<feature type="binding site" evidence="5">
    <location>
        <position position="231"/>
    </location>
    <ligand>
        <name>isopentenyl diphosphate</name>
        <dbReference type="ChEBI" id="CHEBI:128769"/>
    </ligand>
</feature>
<evidence type="ECO:0000256" key="5">
    <source>
        <dbReference type="HAMAP-Rule" id="MF_00191"/>
    </source>
</evidence>
<feature type="active site" description="Proton donor" evidence="5">
    <location>
        <position position="132"/>
    </location>
</feature>
<feature type="binding site" evidence="5">
    <location>
        <position position="47"/>
    </location>
    <ligand>
        <name>isopentenyl diphosphate</name>
        <dbReference type="ChEBI" id="CHEBI:128769"/>
    </ligand>
</feature>
<feature type="binding site" evidence="5">
    <location>
        <position position="80"/>
    </location>
    <ligand>
        <name>isopentenyl diphosphate</name>
        <dbReference type="ChEBI" id="CHEBI:128769"/>
    </ligand>
</feature>
<feature type="binding site" evidence="5">
    <location>
        <position position="80"/>
    </location>
    <ligand>
        <name>(2E)-4-hydroxy-3-methylbut-2-enyl diphosphate</name>
        <dbReference type="ChEBI" id="CHEBI:128753"/>
    </ligand>
</feature>
<feature type="binding site" evidence="5">
    <location>
        <position position="130"/>
    </location>
    <ligand>
        <name>dimethylallyl diphosphate</name>
        <dbReference type="ChEBI" id="CHEBI:57623"/>
    </ligand>
</feature>
<sequence>MQEAKSLQIKLANPRGFCAGVDRAISIVERALELFSPPIYVRHEVVHNRYVVQNLKDRGAVFVEELNQVPDDSIVIFSAHGVSQAVRAEAKHRGLKVFDATCPLVTKVHLQVTRASRKGIECILIGHAGHPEVEGTMGQYNNPNGGVLLVESPADVESLVVKDKENLCFVTQTTLSMDDTKDVIEALQKRFPAIQGPRKDDICYATQNRQDAVRNVADDVDLFLVVGSKNSSNSNRLRELAQKRGTQAYLVDSSDDIDAAWFDGVTKVAVTAGASAPEVLVKQVIDAVAKLAPSVITEVEGRKEDTVFAVPAELR</sequence>
<dbReference type="EMBL" id="RXNU01000004">
    <property type="protein sequence ID" value="RTR39087.1"/>
    <property type="molecule type" value="Genomic_DNA"/>
</dbReference>
<comment type="catalytic activity">
    <reaction evidence="5">
        <text>isopentenyl diphosphate + 2 oxidized [2Fe-2S]-[ferredoxin] + H2O = (2E)-4-hydroxy-3-methylbut-2-enyl diphosphate + 2 reduced [2Fe-2S]-[ferredoxin] + 2 H(+)</text>
        <dbReference type="Rhea" id="RHEA:24488"/>
        <dbReference type="Rhea" id="RHEA-COMP:10000"/>
        <dbReference type="Rhea" id="RHEA-COMP:10001"/>
        <dbReference type="ChEBI" id="CHEBI:15377"/>
        <dbReference type="ChEBI" id="CHEBI:15378"/>
        <dbReference type="ChEBI" id="CHEBI:33737"/>
        <dbReference type="ChEBI" id="CHEBI:33738"/>
        <dbReference type="ChEBI" id="CHEBI:128753"/>
        <dbReference type="ChEBI" id="CHEBI:128769"/>
        <dbReference type="EC" id="1.17.7.4"/>
    </reaction>
</comment>
<protein>
    <recommendedName>
        <fullName evidence="5">4-hydroxy-3-methylbut-2-enyl diphosphate reductase</fullName>
        <shortName evidence="5">HMBPP reductase</shortName>
        <ecNumber evidence="5">1.17.7.4</ecNumber>
    </recommendedName>
</protein>
<feature type="binding site" evidence="5">
    <location>
        <position position="102"/>
    </location>
    <ligand>
        <name>[4Fe-4S] cluster</name>
        <dbReference type="ChEBI" id="CHEBI:49883"/>
    </ligand>
</feature>
<name>A0A431WUK7_9GAMM</name>
<dbReference type="OrthoDB" id="9804068at2"/>
<keyword evidence="1 5" id="KW-0004">4Fe-4S</keyword>
<keyword evidence="5" id="KW-0414">Isoprene biosynthesis</keyword>
<dbReference type="UniPathway" id="UPA00059">
    <property type="reaction ID" value="UER00105"/>
</dbReference>
<keyword evidence="2 5" id="KW-0479">Metal-binding</keyword>
<dbReference type="GO" id="GO:0019288">
    <property type="term" value="P:isopentenyl diphosphate biosynthetic process, methylerythritol 4-phosphate pathway"/>
    <property type="evidence" value="ECO:0007669"/>
    <property type="project" value="UniProtKB-UniRule"/>
</dbReference>
<feature type="binding site" evidence="5">
    <location>
        <position position="203"/>
    </location>
    <ligand>
        <name>[4Fe-4S] cluster</name>
        <dbReference type="ChEBI" id="CHEBI:49883"/>
    </ligand>
</feature>
<comment type="pathway">
    <text evidence="5">Isoprenoid biosynthesis; dimethylallyl diphosphate biosynthesis; dimethylallyl diphosphate from (2E)-4-hydroxy-3-methylbutenyl diphosphate: step 1/1.</text>
</comment>
<feature type="binding site" evidence="5">
    <location>
        <position position="47"/>
    </location>
    <ligand>
        <name>(2E)-4-hydroxy-3-methylbut-2-enyl diphosphate</name>
        <dbReference type="ChEBI" id="CHEBI:128753"/>
    </ligand>
</feature>
<feature type="binding site" evidence="5">
    <location>
        <position position="233"/>
    </location>
    <ligand>
        <name>dimethylallyl diphosphate</name>
        <dbReference type="ChEBI" id="CHEBI:57623"/>
    </ligand>
</feature>
<comment type="pathway">
    <text evidence="5">Isoprenoid biosynthesis; isopentenyl diphosphate biosynthesis via DXP pathway; isopentenyl diphosphate from 1-deoxy-D-xylulose 5-phosphate: step 6/6.</text>
</comment>
<dbReference type="HAMAP" id="MF_00191">
    <property type="entry name" value="IspH"/>
    <property type="match status" value="1"/>
</dbReference>
<reference evidence="6 7" key="1">
    <citation type="submission" date="2018-12" db="EMBL/GenBank/DDBJ databases">
        <authorList>
            <person name="Yu L."/>
        </authorList>
    </citation>
    <scope>NUCLEOTIDE SEQUENCE [LARGE SCALE GENOMIC DNA]</scope>
    <source>
        <strain evidence="6 7">HAW-EB2</strain>
    </source>
</reference>
<dbReference type="NCBIfam" id="NF002190">
    <property type="entry name" value="PRK01045.1-4"/>
    <property type="match status" value="1"/>
</dbReference>
<evidence type="ECO:0000256" key="1">
    <source>
        <dbReference type="ARBA" id="ARBA00022485"/>
    </source>
</evidence>
<dbReference type="Gene3D" id="3.40.1010.20">
    <property type="entry name" value="4-hydroxy-3-methylbut-2-enyl diphosphate reductase, catalytic domain"/>
    <property type="match status" value="2"/>
</dbReference>
<dbReference type="CDD" id="cd13944">
    <property type="entry name" value="lytB_ispH"/>
    <property type="match status" value="1"/>
</dbReference>
<accession>A0A431WUK7</accession>
<dbReference type="PANTHER" id="PTHR30426">
    <property type="entry name" value="4-HYDROXY-3-METHYLBUT-2-ENYL DIPHOSPHATE REDUCTASE"/>
    <property type="match status" value="1"/>
</dbReference>
<dbReference type="Pfam" id="PF02401">
    <property type="entry name" value="LYTB"/>
    <property type="match status" value="1"/>
</dbReference>
<evidence type="ECO:0000313" key="6">
    <source>
        <dbReference type="EMBL" id="RTR39087.1"/>
    </source>
</evidence>
<dbReference type="GO" id="GO:0016114">
    <property type="term" value="P:terpenoid biosynthetic process"/>
    <property type="evidence" value="ECO:0007669"/>
    <property type="project" value="UniProtKB-UniRule"/>
</dbReference>
<comment type="caution">
    <text evidence="6">The sequence shown here is derived from an EMBL/GenBank/DDBJ whole genome shotgun (WGS) entry which is preliminary data.</text>
</comment>
<dbReference type="InterPro" id="IPR003451">
    <property type="entry name" value="LytB/IspH"/>
</dbReference>
<evidence type="ECO:0000256" key="4">
    <source>
        <dbReference type="ARBA" id="ARBA00023014"/>
    </source>
</evidence>
<keyword evidence="5 6" id="KW-0560">Oxidoreductase</keyword>
<comment type="similarity">
    <text evidence="5">Belongs to the IspH family.</text>
</comment>
<comment type="function">
    <text evidence="5">Catalyzes the conversion of 1-hydroxy-2-methyl-2-(E)-butenyl 4-diphosphate (HMBPP) into a mixture of isopentenyl diphosphate (IPP) and dimethylallyl diphosphate (DMAPP). Acts in the terminal step of the DOXP/MEP pathway for isoprenoid precursor biosynthesis.</text>
</comment>
<proteinExistence type="inferred from homology"/>
<feature type="binding site" evidence="5">
    <location>
        <position position="232"/>
    </location>
    <ligand>
        <name>dimethylallyl diphosphate</name>
        <dbReference type="ChEBI" id="CHEBI:57623"/>
    </ligand>
</feature>
<dbReference type="GO" id="GO:0046872">
    <property type="term" value="F:metal ion binding"/>
    <property type="evidence" value="ECO:0007669"/>
    <property type="project" value="UniProtKB-KW"/>
</dbReference>
<feature type="binding site" evidence="5">
    <location>
        <position position="275"/>
    </location>
    <ligand>
        <name>dimethylallyl diphosphate</name>
        <dbReference type="ChEBI" id="CHEBI:57623"/>
    </ligand>
</feature>
<dbReference type="NCBIfam" id="TIGR00216">
    <property type="entry name" value="ispH_lytB"/>
    <property type="match status" value="1"/>
</dbReference>
<feature type="binding site" evidence="5">
    <location>
        <position position="130"/>
    </location>
    <ligand>
        <name>(2E)-4-hydroxy-3-methylbut-2-enyl diphosphate</name>
        <dbReference type="ChEBI" id="CHEBI:128753"/>
    </ligand>
</feature>
<dbReference type="GO" id="GO:0051745">
    <property type="term" value="F:4-hydroxy-3-methylbut-2-enyl diphosphate reductase activity"/>
    <property type="evidence" value="ECO:0007669"/>
    <property type="project" value="UniProtKB-UniRule"/>
</dbReference>
<feature type="binding site" evidence="5">
    <location>
        <position position="130"/>
    </location>
    <ligand>
        <name>isopentenyl diphosphate</name>
        <dbReference type="ChEBI" id="CHEBI:128769"/>
    </ligand>
</feature>
<feature type="binding site" evidence="5">
    <location>
        <position position="275"/>
    </location>
    <ligand>
        <name>(2E)-4-hydroxy-3-methylbut-2-enyl diphosphate</name>
        <dbReference type="ChEBI" id="CHEBI:128753"/>
    </ligand>
</feature>
<comment type="cofactor">
    <cofactor evidence="5">
        <name>[4Fe-4S] cluster</name>
        <dbReference type="ChEBI" id="CHEBI:49883"/>
    </cofactor>
    <text evidence="5">Binds 1 [4Fe-4S] cluster per subunit.</text>
</comment>
<feature type="binding site" evidence="5">
    <location>
        <position position="232"/>
    </location>
    <ligand>
        <name>(2E)-4-hydroxy-3-methylbut-2-enyl diphosphate</name>
        <dbReference type="ChEBI" id="CHEBI:128753"/>
    </ligand>
</feature>
<dbReference type="RefSeq" id="WP_126519960.1">
    <property type="nucleotide sequence ID" value="NZ_RXNU01000004.1"/>
</dbReference>
<feature type="binding site" evidence="5">
    <location>
        <position position="18"/>
    </location>
    <ligand>
        <name>[4Fe-4S] cluster</name>
        <dbReference type="ChEBI" id="CHEBI:49883"/>
    </ligand>
</feature>
<dbReference type="AlphaFoldDB" id="A0A431WUK7"/>
<dbReference type="GO" id="GO:0051539">
    <property type="term" value="F:4 iron, 4 sulfur cluster binding"/>
    <property type="evidence" value="ECO:0007669"/>
    <property type="project" value="UniProtKB-UniRule"/>
</dbReference>
<evidence type="ECO:0000256" key="3">
    <source>
        <dbReference type="ARBA" id="ARBA00023004"/>
    </source>
</evidence>
<dbReference type="EC" id="1.17.7.4" evidence="5"/>
<organism evidence="6 7">
    <name type="scientific">Shewanella canadensis</name>
    <dbReference type="NCBI Taxonomy" id="271096"/>
    <lineage>
        <taxon>Bacteria</taxon>
        <taxon>Pseudomonadati</taxon>
        <taxon>Pseudomonadota</taxon>
        <taxon>Gammaproteobacteria</taxon>
        <taxon>Alteromonadales</taxon>
        <taxon>Shewanellaceae</taxon>
        <taxon>Shewanella</taxon>
    </lineage>
</organism>
<dbReference type="UniPathway" id="UPA00056">
    <property type="reaction ID" value="UER00097"/>
</dbReference>
<evidence type="ECO:0000313" key="7">
    <source>
        <dbReference type="Proteomes" id="UP000267448"/>
    </source>
</evidence>
<keyword evidence="4 5" id="KW-0411">Iron-sulfur</keyword>
<dbReference type="Gene3D" id="3.40.50.11270">
    <property type="match status" value="1"/>
</dbReference>
<comment type="catalytic activity">
    <reaction evidence="5">
        <text>dimethylallyl diphosphate + 2 oxidized [2Fe-2S]-[ferredoxin] + H2O = (2E)-4-hydroxy-3-methylbut-2-enyl diphosphate + 2 reduced [2Fe-2S]-[ferredoxin] + 2 H(+)</text>
        <dbReference type="Rhea" id="RHEA:24825"/>
        <dbReference type="Rhea" id="RHEA-COMP:10000"/>
        <dbReference type="Rhea" id="RHEA-COMP:10001"/>
        <dbReference type="ChEBI" id="CHEBI:15377"/>
        <dbReference type="ChEBI" id="CHEBI:15378"/>
        <dbReference type="ChEBI" id="CHEBI:33737"/>
        <dbReference type="ChEBI" id="CHEBI:33738"/>
        <dbReference type="ChEBI" id="CHEBI:57623"/>
        <dbReference type="ChEBI" id="CHEBI:128753"/>
        <dbReference type="EC" id="1.17.7.4"/>
    </reaction>
</comment>
<evidence type="ECO:0000256" key="2">
    <source>
        <dbReference type="ARBA" id="ARBA00022723"/>
    </source>
</evidence>